<keyword evidence="12 18" id="KW-0511">Multifunctional enzyme</keyword>
<dbReference type="RefSeq" id="WP_122237865.1">
    <property type="nucleotide sequence ID" value="NZ_RDQM01000004.1"/>
</dbReference>
<evidence type="ECO:0000256" key="18">
    <source>
        <dbReference type="HAMAP-Rule" id="MF_01631"/>
    </source>
</evidence>
<evidence type="ECO:0000256" key="8">
    <source>
        <dbReference type="ARBA" id="ARBA00022737"/>
    </source>
</evidence>
<feature type="binding site" evidence="18">
    <location>
        <begin position="16"/>
        <end position="19"/>
    </location>
    <ligand>
        <name>UDP-N-acetyl-alpha-D-glucosamine</name>
        <dbReference type="ChEBI" id="CHEBI:57705"/>
    </ligand>
</feature>
<dbReference type="InterPro" id="IPR011004">
    <property type="entry name" value="Trimer_LpxA-like_sf"/>
</dbReference>
<sequence length="485" mass="51379">MSASPFHSGALSVVVLAAGKGTRMQSRYPKVLQTLGGRALLAHVLQTAGQLQPAQLVLVTGHEAQQVEDYASQHAAALLPKTALTCVLQSPQCGTGHAMQQAAPALADEHMVLVLLGDVPLVTAPTLQAVLDLCANQRVALLSVELDDPSGYGRIVRDAAGQVQSIVEQKDASEAQRRIREINSGIMAFPARLLKPWLERLRNDNAQGEYYLTDVIAMAVSEGVEVQAHCLPQAQAWQVEGVNSPAQLAALERRYQRMQAEQLMAQGVRLADPARFDLRARPGSALPGVLHCGPDVHIDVGCVFAGEVHLGAQTQVGAYCHIAQAQIGQRGVIHPYSHVDGEAQGVRVGDEARIGPFARLRPGADLADEVHIGNFVEVKNSTLARGAKANHLAYLGDASVGERVNYGAGAITANYDGANKHRTTIGADVHVGSNSVLVAPVMLGEGGTIGAGSTITRDTPAGSLTVTRAKTLTVAHWQRPTKNKR</sequence>
<protein>
    <recommendedName>
        <fullName evidence="18">Bifunctional protein GlmU</fullName>
    </recommendedName>
    <domain>
        <recommendedName>
            <fullName evidence="18">UDP-N-acetylglucosamine pyrophosphorylase</fullName>
            <ecNumber evidence="18">2.7.7.23</ecNumber>
        </recommendedName>
        <alternativeName>
            <fullName evidence="18">N-acetylglucosamine-1-phosphate uridyltransferase</fullName>
        </alternativeName>
    </domain>
    <domain>
        <recommendedName>
            <fullName evidence="18">Glucosamine-1-phosphate N-acetyltransferase</fullName>
            <ecNumber evidence="18">2.3.1.157</ecNumber>
        </recommendedName>
    </domain>
</protein>
<evidence type="ECO:0000259" key="19">
    <source>
        <dbReference type="Pfam" id="PF12804"/>
    </source>
</evidence>
<dbReference type="InterPro" id="IPR005882">
    <property type="entry name" value="Bifunctional_GlmU"/>
</dbReference>
<feature type="binding site" evidence="18">
    <location>
        <position position="394"/>
    </location>
    <ligand>
        <name>UDP-N-acetyl-alpha-D-glucosamine</name>
        <dbReference type="ChEBI" id="CHEBI:57705"/>
    </ligand>
</feature>
<dbReference type="NCBIfam" id="TIGR01173">
    <property type="entry name" value="glmU"/>
    <property type="match status" value="1"/>
</dbReference>
<keyword evidence="14 18" id="KW-0961">Cell wall biogenesis/degradation</keyword>
<proteinExistence type="inferred from homology"/>
<evidence type="ECO:0000256" key="16">
    <source>
        <dbReference type="ARBA" id="ARBA00048493"/>
    </source>
</evidence>
<feature type="binding site" evidence="18">
    <location>
        <position position="183"/>
    </location>
    <ligand>
        <name>UDP-N-acetyl-alpha-D-glucosamine</name>
        <dbReference type="ChEBI" id="CHEBI:57705"/>
    </ligand>
</feature>
<keyword evidence="11 18" id="KW-0573">Peptidoglycan synthesis</keyword>
<feature type="binding site" evidence="18">
    <location>
        <position position="243"/>
    </location>
    <ligand>
        <name>Mg(2+)</name>
        <dbReference type="ChEBI" id="CHEBI:18420"/>
    </ligand>
</feature>
<comment type="catalytic activity">
    <reaction evidence="15 18">
        <text>alpha-D-glucosamine 1-phosphate + acetyl-CoA = N-acetyl-alpha-D-glucosamine 1-phosphate + CoA + H(+)</text>
        <dbReference type="Rhea" id="RHEA:13725"/>
        <dbReference type="ChEBI" id="CHEBI:15378"/>
        <dbReference type="ChEBI" id="CHEBI:57287"/>
        <dbReference type="ChEBI" id="CHEBI:57288"/>
        <dbReference type="ChEBI" id="CHEBI:57776"/>
        <dbReference type="ChEBI" id="CHEBI:58516"/>
        <dbReference type="EC" id="2.3.1.157"/>
    </reaction>
</comment>
<dbReference type="GO" id="GO:0000287">
    <property type="term" value="F:magnesium ion binding"/>
    <property type="evidence" value="ECO:0007669"/>
    <property type="project" value="UniProtKB-UniRule"/>
</dbReference>
<dbReference type="SUPFAM" id="SSF51161">
    <property type="entry name" value="Trimeric LpxA-like enzymes"/>
    <property type="match status" value="1"/>
</dbReference>
<dbReference type="GO" id="GO:0019134">
    <property type="term" value="F:glucosamine-1-phosphate N-acetyltransferase activity"/>
    <property type="evidence" value="ECO:0007669"/>
    <property type="project" value="UniProtKB-UniRule"/>
</dbReference>
<dbReference type="GO" id="GO:0016020">
    <property type="term" value="C:membrane"/>
    <property type="evidence" value="ECO:0007669"/>
    <property type="project" value="GOC"/>
</dbReference>
<dbReference type="InterPro" id="IPR038009">
    <property type="entry name" value="GlmU_C_LbH"/>
</dbReference>
<name>A0A3M6Q9N9_9BURK</name>
<dbReference type="CDD" id="cd03353">
    <property type="entry name" value="LbH_GlmU_C"/>
    <property type="match status" value="1"/>
</dbReference>
<evidence type="ECO:0000313" key="20">
    <source>
        <dbReference type="EMBL" id="RMW99656.1"/>
    </source>
</evidence>
<dbReference type="GO" id="GO:0000902">
    <property type="term" value="P:cell morphogenesis"/>
    <property type="evidence" value="ECO:0007669"/>
    <property type="project" value="UniProtKB-UniRule"/>
</dbReference>
<comment type="caution">
    <text evidence="18">Lacks conserved residue(s) required for the propagation of feature annotation.</text>
</comment>
<evidence type="ECO:0000256" key="9">
    <source>
        <dbReference type="ARBA" id="ARBA00022842"/>
    </source>
</evidence>
<keyword evidence="7 18" id="KW-0479">Metal-binding</keyword>
<feature type="binding site" evidence="18">
    <location>
        <position position="153"/>
    </location>
    <ligand>
        <name>UDP-N-acetyl-alpha-D-glucosamine</name>
        <dbReference type="ChEBI" id="CHEBI:57705"/>
    </ligand>
</feature>
<comment type="pathway">
    <text evidence="18">Nucleotide-sugar biosynthesis; UDP-N-acetyl-alpha-D-glucosamine biosynthesis; UDP-N-acetyl-alpha-D-glucosamine from N-acetyl-alpha-D-glucosamine 1-phosphate: step 1/1.</text>
</comment>
<dbReference type="GO" id="GO:0006048">
    <property type="term" value="P:UDP-N-acetylglucosamine biosynthetic process"/>
    <property type="evidence" value="ECO:0007669"/>
    <property type="project" value="UniProtKB-UniPathway"/>
</dbReference>
<dbReference type="GO" id="GO:0003977">
    <property type="term" value="F:UDP-N-acetylglucosamine diphosphorylase activity"/>
    <property type="evidence" value="ECO:0007669"/>
    <property type="project" value="UniProtKB-UniRule"/>
</dbReference>
<dbReference type="HAMAP" id="MF_01631">
    <property type="entry name" value="GlmU"/>
    <property type="match status" value="1"/>
</dbReference>
<gene>
    <name evidence="18 20" type="primary">glmU</name>
    <name evidence="20" type="ORF">EBQ26_04010</name>
</gene>
<comment type="similarity">
    <text evidence="2 18">In the C-terminal section; belongs to the transferase hexapeptide repeat family.</text>
</comment>
<comment type="caution">
    <text evidence="20">The sequence shown here is derived from an EMBL/GenBank/DDBJ whole genome shotgun (WGS) entry which is preliminary data.</text>
</comment>
<dbReference type="InterPro" id="IPR001451">
    <property type="entry name" value="Hexapep"/>
</dbReference>
<dbReference type="GO" id="GO:0071555">
    <property type="term" value="P:cell wall organization"/>
    <property type="evidence" value="ECO:0007669"/>
    <property type="project" value="UniProtKB-KW"/>
</dbReference>
<dbReference type="GO" id="GO:0005737">
    <property type="term" value="C:cytoplasm"/>
    <property type="evidence" value="ECO:0007669"/>
    <property type="project" value="UniProtKB-SubCell"/>
</dbReference>
<keyword evidence="8 18" id="KW-0677">Repeat</keyword>
<comment type="subcellular location">
    <subcellularLocation>
        <location evidence="1 18">Cytoplasm</location>
    </subcellularLocation>
</comment>
<feature type="binding site" evidence="18">
    <location>
        <position position="451"/>
    </location>
    <ligand>
        <name>acetyl-CoA</name>
        <dbReference type="ChEBI" id="CHEBI:57288"/>
    </ligand>
</feature>
<dbReference type="Pfam" id="PF12804">
    <property type="entry name" value="NTP_transf_3"/>
    <property type="match status" value="1"/>
</dbReference>
<evidence type="ECO:0000256" key="6">
    <source>
        <dbReference type="ARBA" id="ARBA00022695"/>
    </source>
</evidence>
<dbReference type="SUPFAM" id="SSF53448">
    <property type="entry name" value="Nucleotide-diphospho-sugar transferases"/>
    <property type="match status" value="1"/>
</dbReference>
<comment type="catalytic activity">
    <reaction evidence="16 18">
        <text>N-acetyl-alpha-D-glucosamine 1-phosphate + UTP + H(+) = UDP-N-acetyl-alpha-D-glucosamine + diphosphate</text>
        <dbReference type="Rhea" id="RHEA:13509"/>
        <dbReference type="ChEBI" id="CHEBI:15378"/>
        <dbReference type="ChEBI" id="CHEBI:33019"/>
        <dbReference type="ChEBI" id="CHEBI:46398"/>
        <dbReference type="ChEBI" id="CHEBI:57705"/>
        <dbReference type="ChEBI" id="CHEBI:57776"/>
        <dbReference type="EC" id="2.7.7.23"/>
    </reaction>
</comment>
<evidence type="ECO:0000256" key="10">
    <source>
        <dbReference type="ARBA" id="ARBA00022960"/>
    </source>
</evidence>
<feature type="region of interest" description="N-acetyltransferase" evidence="18">
    <location>
        <begin position="267"/>
        <end position="485"/>
    </location>
</feature>
<keyword evidence="10 18" id="KW-0133">Cell shape</keyword>
<feature type="binding site" evidence="18">
    <location>
        <position position="408"/>
    </location>
    <ligand>
        <name>acetyl-CoA</name>
        <dbReference type="ChEBI" id="CHEBI:57288"/>
    </ligand>
</feature>
<feature type="binding site" evidence="18">
    <location>
        <position position="30"/>
    </location>
    <ligand>
        <name>UDP-N-acetyl-alpha-D-glucosamine</name>
        <dbReference type="ChEBI" id="CHEBI:57705"/>
    </ligand>
</feature>
<evidence type="ECO:0000256" key="4">
    <source>
        <dbReference type="ARBA" id="ARBA00022490"/>
    </source>
</evidence>
<dbReference type="GO" id="GO:0008360">
    <property type="term" value="P:regulation of cell shape"/>
    <property type="evidence" value="ECO:0007669"/>
    <property type="project" value="UniProtKB-KW"/>
</dbReference>
<dbReference type="InterPro" id="IPR050065">
    <property type="entry name" value="GlmU-like"/>
</dbReference>
<feature type="binding site" evidence="18">
    <location>
        <position position="405"/>
    </location>
    <ligand>
        <name>UDP-N-acetyl-alpha-D-glucosamine</name>
        <dbReference type="ChEBI" id="CHEBI:57705"/>
    </ligand>
</feature>
<feature type="active site" description="Proton acceptor" evidence="18">
    <location>
        <position position="391"/>
    </location>
</feature>
<comment type="pathway">
    <text evidence="18">Bacterial outer membrane biogenesis; LPS lipid A biosynthesis.</text>
</comment>
<feature type="region of interest" description="Linker" evidence="18">
    <location>
        <begin position="246"/>
        <end position="266"/>
    </location>
</feature>
<evidence type="ECO:0000256" key="15">
    <source>
        <dbReference type="ARBA" id="ARBA00048247"/>
    </source>
</evidence>
<feature type="region of interest" description="Pyrophosphorylase" evidence="18">
    <location>
        <begin position="1"/>
        <end position="245"/>
    </location>
</feature>
<dbReference type="Proteomes" id="UP000267521">
    <property type="component" value="Unassembled WGS sequence"/>
</dbReference>
<reference evidence="20 21" key="1">
    <citation type="submission" date="2018-10" db="EMBL/GenBank/DDBJ databases">
        <title>Comamonadaceae CDC group NO-1 genome sequencing and assembly.</title>
        <authorList>
            <person name="Bernier A.-M."/>
            <person name="Bernard K."/>
        </authorList>
    </citation>
    <scope>NUCLEOTIDE SEQUENCE [LARGE SCALE GENOMIC DNA]</scope>
    <source>
        <strain evidence="20 21">NML970147</strain>
    </source>
</reference>
<dbReference type="Gene3D" id="2.160.10.10">
    <property type="entry name" value="Hexapeptide repeat proteins"/>
    <property type="match status" value="1"/>
</dbReference>
<keyword evidence="6 18" id="KW-0548">Nucleotidyltransferase</keyword>
<dbReference type="Gene3D" id="3.90.550.10">
    <property type="entry name" value="Spore Coat Polysaccharide Biosynthesis Protein SpsA, Chain A"/>
    <property type="match status" value="1"/>
</dbReference>
<accession>A0A3M6Q9N9</accession>
<feature type="binding site" evidence="18">
    <location>
        <position position="361"/>
    </location>
    <ligand>
        <name>UDP-N-acetyl-alpha-D-glucosamine</name>
        <dbReference type="ChEBI" id="CHEBI:57705"/>
    </ligand>
</feature>
<dbReference type="EC" id="2.7.7.23" evidence="18"/>
<feature type="binding site" evidence="18">
    <location>
        <begin position="414"/>
        <end position="415"/>
    </location>
    <ligand>
        <name>acetyl-CoA</name>
        <dbReference type="ChEBI" id="CHEBI:57288"/>
    </ligand>
</feature>
<evidence type="ECO:0000256" key="11">
    <source>
        <dbReference type="ARBA" id="ARBA00022984"/>
    </source>
</evidence>
<dbReference type="EC" id="2.3.1.157" evidence="18"/>
<dbReference type="CDD" id="cd02540">
    <property type="entry name" value="GT2_GlmU_N_bac"/>
    <property type="match status" value="1"/>
</dbReference>
<evidence type="ECO:0000313" key="21">
    <source>
        <dbReference type="Proteomes" id="UP000267521"/>
    </source>
</evidence>
<comment type="subunit">
    <text evidence="18">Homotrimer.</text>
</comment>
<feature type="binding site" evidence="18">
    <location>
        <position position="243"/>
    </location>
    <ligand>
        <name>UDP-N-acetyl-alpha-D-glucosamine</name>
        <dbReference type="ChEBI" id="CHEBI:57705"/>
    </ligand>
</feature>
<evidence type="ECO:0000256" key="1">
    <source>
        <dbReference type="ARBA" id="ARBA00004496"/>
    </source>
</evidence>
<dbReference type="AlphaFoldDB" id="A0A3M6Q9N9"/>
<evidence type="ECO:0000256" key="2">
    <source>
        <dbReference type="ARBA" id="ARBA00007707"/>
    </source>
</evidence>
<keyword evidence="4 18" id="KW-0963">Cytoplasm</keyword>
<feature type="binding site" evidence="18">
    <location>
        <position position="468"/>
    </location>
    <ligand>
        <name>acetyl-CoA</name>
        <dbReference type="ChEBI" id="CHEBI:57288"/>
    </ligand>
</feature>
<feature type="binding site" evidence="18">
    <location>
        <begin position="94"/>
        <end position="95"/>
    </location>
    <ligand>
        <name>UDP-N-acetyl-alpha-D-glucosamine</name>
        <dbReference type="ChEBI" id="CHEBI:57705"/>
    </ligand>
</feature>
<feature type="binding site" evidence="18">
    <location>
        <position position="168"/>
    </location>
    <ligand>
        <name>UDP-N-acetyl-alpha-D-glucosamine</name>
        <dbReference type="ChEBI" id="CHEBI:57705"/>
    </ligand>
</feature>
<dbReference type="EMBL" id="RDQM01000004">
    <property type="protein sequence ID" value="RMW99656.1"/>
    <property type="molecule type" value="Genomic_DNA"/>
</dbReference>
<feature type="domain" description="MobA-like NTP transferase" evidence="19">
    <location>
        <begin position="13"/>
        <end position="141"/>
    </location>
</feature>
<feature type="binding site" evidence="18">
    <location>
        <position position="433"/>
    </location>
    <ligand>
        <name>acetyl-CoA</name>
        <dbReference type="ChEBI" id="CHEBI:57288"/>
    </ligand>
</feature>
<comment type="pathway">
    <text evidence="18">Nucleotide-sugar biosynthesis; UDP-N-acetyl-alpha-D-glucosamine biosynthesis; N-acetyl-alpha-D-glucosamine 1-phosphate from alpha-D-glucosamine 6-phosphate (route II): step 2/2.</text>
</comment>
<dbReference type="InterPro" id="IPR029044">
    <property type="entry name" value="Nucleotide-diphossugar_trans"/>
</dbReference>
<evidence type="ECO:0000256" key="14">
    <source>
        <dbReference type="ARBA" id="ARBA00023316"/>
    </source>
</evidence>
<dbReference type="UniPathway" id="UPA00973"/>
<evidence type="ECO:0000256" key="13">
    <source>
        <dbReference type="ARBA" id="ARBA00023315"/>
    </source>
</evidence>
<organism evidence="20 21">
    <name type="scientific">Allofranklinella schreckenbergeri</name>
    <dbReference type="NCBI Taxonomy" id="1076744"/>
    <lineage>
        <taxon>Bacteria</taxon>
        <taxon>Pseudomonadati</taxon>
        <taxon>Pseudomonadota</taxon>
        <taxon>Betaproteobacteria</taxon>
        <taxon>Burkholderiales</taxon>
        <taxon>Comamonadaceae</taxon>
        <taxon>Allofranklinella</taxon>
    </lineage>
</organism>
<dbReference type="PANTHER" id="PTHR43584:SF3">
    <property type="entry name" value="BIFUNCTIONAL PROTEIN GLMU"/>
    <property type="match status" value="1"/>
</dbReference>
<dbReference type="UniPathway" id="UPA00113">
    <property type="reaction ID" value="UER00532"/>
</dbReference>
<feature type="binding site" evidence="18">
    <location>
        <position position="89"/>
    </location>
    <ligand>
        <name>UDP-N-acetyl-alpha-D-glucosamine</name>
        <dbReference type="ChEBI" id="CHEBI:57705"/>
    </ligand>
</feature>
<evidence type="ECO:0000256" key="3">
    <source>
        <dbReference type="ARBA" id="ARBA00007947"/>
    </source>
</evidence>
<keyword evidence="5 18" id="KW-0808">Transferase</keyword>
<feature type="binding site" evidence="18">
    <location>
        <position position="379"/>
    </location>
    <ligand>
        <name>UDP-N-acetyl-alpha-D-glucosamine</name>
        <dbReference type="ChEBI" id="CHEBI:57705"/>
    </ligand>
</feature>
<dbReference type="GO" id="GO:0009252">
    <property type="term" value="P:peptidoglycan biosynthetic process"/>
    <property type="evidence" value="ECO:0007669"/>
    <property type="project" value="UniProtKB-UniRule"/>
</dbReference>
<dbReference type="InterPro" id="IPR025877">
    <property type="entry name" value="MobA-like_NTP_Trfase"/>
</dbReference>
<evidence type="ECO:0000256" key="17">
    <source>
        <dbReference type="ARBA" id="ARBA00049628"/>
    </source>
</evidence>
<dbReference type="GO" id="GO:0009245">
    <property type="term" value="P:lipid A biosynthetic process"/>
    <property type="evidence" value="ECO:0007669"/>
    <property type="project" value="UniProtKB-UniRule"/>
</dbReference>
<evidence type="ECO:0000256" key="7">
    <source>
        <dbReference type="ARBA" id="ARBA00022723"/>
    </source>
</evidence>
<comment type="similarity">
    <text evidence="3 18">In the N-terminal section; belongs to the N-acetylglucosamine-1-phosphate uridyltransferase family.</text>
</comment>
<evidence type="ECO:0000256" key="12">
    <source>
        <dbReference type="ARBA" id="ARBA00023268"/>
    </source>
</evidence>
<comment type="cofactor">
    <cofactor evidence="18">
        <name>Mg(2+)</name>
        <dbReference type="ChEBI" id="CHEBI:18420"/>
    </cofactor>
    <text evidence="18">Binds 1 Mg(2+) ion per subunit.</text>
</comment>
<dbReference type="Pfam" id="PF00132">
    <property type="entry name" value="Hexapep"/>
    <property type="match status" value="1"/>
</dbReference>
<evidence type="ECO:0000256" key="5">
    <source>
        <dbReference type="ARBA" id="ARBA00022679"/>
    </source>
</evidence>
<dbReference type="PANTHER" id="PTHR43584">
    <property type="entry name" value="NUCLEOTIDYL TRANSFERASE"/>
    <property type="match status" value="1"/>
</dbReference>
<comment type="function">
    <text evidence="17 18">Catalyzes the last two sequential reactions in the de novo biosynthetic pathway for UDP-N-acetylglucosamine (UDP-GlcNAc). The C-terminal domain catalyzes the transfer of acetyl group from acetyl coenzyme A to glucosamine-1-phosphate (GlcN-1-P) to produce N-acetylglucosamine-1-phosphate (GlcNAc-1-P), which is converted into UDP-GlcNAc by the transfer of uridine 5-monophosphate (from uridine 5-triphosphate), a reaction catalyzed by the N-terminal domain.</text>
</comment>
<keyword evidence="9 18" id="KW-0460">Magnesium</keyword>
<feature type="binding site" evidence="18">
    <location>
        <position position="118"/>
    </location>
    <ligand>
        <name>Mg(2+)</name>
        <dbReference type="ChEBI" id="CHEBI:18420"/>
    </ligand>
</feature>
<keyword evidence="13 18" id="KW-0012">Acyltransferase</keyword>